<dbReference type="InterPro" id="IPR036390">
    <property type="entry name" value="WH_DNA-bd_sf"/>
</dbReference>
<sequence>MASPPDDPSSTSAAPPYPFPKEHSFPPFFTIQPNESTRYAQLAKWNAIVLSYFAHHRLWKLSLSEAVVERPAGAAAAPGPSPPFGIPPPRDGDDGAAAAAAAAGGGGGGGGGAQRPRAPRDLFYNWRLDKRLNMEGARQVLAYMAKEGTAEEINDRESRSTLQSLGLAAPATAQGQKPQQPQQDTWWIWWRPVQEWANLLEKWIEDTGQRGSVLTVWEINHGEGARGTEFYGMDGEVLRRVLATLVKRGKAQVFGEGEDVGVKFF</sequence>
<comment type="similarity">
    <text evidence="1">Belongs to the VPS25 family.</text>
</comment>
<evidence type="ECO:0000313" key="7">
    <source>
        <dbReference type="Proteomes" id="UP001201980"/>
    </source>
</evidence>
<keyword evidence="7" id="KW-1185">Reference proteome</keyword>
<reference evidence="6" key="1">
    <citation type="submission" date="2022-07" db="EMBL/GenBank/DDBJ databases">
        <title>Draft genome sequence of Zalerion maritima ATCC 34329, a (micro)plastics degrading marine fungus.</title>
        <authorList>
            <person name="Paco A."/>
            <person name="Goncalves M.F.M."/>
            <person name="Rocha-Santos T.A.P."/>
            <person name="Alves A."/>
        </authorList>
    </citation>
    <scope>NUCLEOTIDE SEQUENCE</scope>
    <source>
        <strain evidence="6">ATCC 34329</strain>
    </source>
</reference>
<dbReference type="Proteomes" id="UP001201980">
    <property type="component" value="Unassembled WGS sequence"/>
</dbReference>
<dbReference type="GO" id="GO:0000814">
    <property type="term" value="C:ESCRT II complex"/>
    <property type="evidence" value="ECO:0007669"/>
    <property type="project" value="InterPro"/>
</dbReference>
<evidence type="ECO:0000313" key="6">
    <source>
        <dbReference type="EMBL" id="KAJ2904682.1"/>
    </source>
</evidence>
<dbReference type="EMBL" id="JAKWBI020000047">
    <property type="protein sequence ID" value="KAJ2904682.1"/>
    <property type="molecule type" value="Genomic_DNA"/>
</dbReference>
<evidence type="ECO:0000256" key="4">
    <source>
        <dbReference type="ARBA" id="ARBA00030094"/>
    </source>
</evidence>
<feature type="compositionally biased region" description="Gly residues" evidence="5">
    <location>
        <begin position="103"/>
        <end position="113"/>
    </location>
</feature>
<dbReference type="Gene3D" id="1.10.10.10">
    <property type="entry name" value="Winged helix-like DNA-binding domain superfamily/Winged helix DNA-binding domain"/>
    <property type="match status" value="1"/>
</dbReference>
<evidence type="ECO:0000256" key="5">
    <source>
        <dbReference type="SAM" id="MobiDB-lite"/>
    </source>
</evidence>
<dbReference type="Gene3D" id="1.10.10.570">
    <property type="entry name" value="Winged helix' DNA-binding domain. Chain C. Domain 1"/>
    <property type="match status" value="1"/>
</dbReference>
<comment type="caution">
    <text evidence="6">The sequence shown here is derived from an EMBL/GenBank/DDBJ whole genome shotgun (WGS) entry which is preliminary data.</text>
</comment>
<dbReference type="GO" id="GO:0016236">
    <property type="term" value="P:macroautophagy"/>
    <property type="evidence" value="ECO:0007669"/>
    <property type="project" value="UniProtKB-ARBA"/>
</dbReference>
<dbReference type="GO" id="GO:0043328">
    <property type="term" value="P:protein transport to vacuole involved in ubiquitin-dependent protein catabolic process via the multivesicular body sorting pathway"/>
    <property type="evidence" value="ECO:0007669"/>
    <property type="project" value="TreeGrafter"/>
</dbReference>
<dbReference type="PANTHER" id="PTHR13149">
    <property type="entry name" value="VACUOLAR PROTEIN SORTING-ASSOCIATED PROTEIN VPS25"/>
    <property type="match status" value="1"/>
</dbReference>
<evidence type="ECO:0000256" key="2">
    <source>
        <dbReference type="ARBA" id="ARBA00022448"/>
    </source>
</evidence>
<dbReference type="AlphaFoldDB" id="A0AAD5RWI8"/>
<dbReference type="GO" id="GO:0005198">
    <property type="term" value="F:structural molecule activity"/>
    <property type="evidence" value="ECO:0007669"/>
    <property type="project" value="TreeGrafter"/>
</dbReference>
<dbReference type="InterPro" id="IPR014041">
    <property type="entry name" value="ESCRT-II_cplx_Vps25-sub_N"/>
</dbReference>
<evidence type="ECO:0000256" key="3">
    <source>
        <dbReference type="ARBA" id="ARBA00022927"/>
    </source>
</evidence>
<dbReference type="InterPro" id="IPR008570">
    <property type="entry name" value="ESCRT-II_cplx_Vps25-sub"/>
</dbReference>
<gene>
    <name evidence="6" type="ORF">MKZ38_007423</name>
</gene>
<feature type="region of interest" description="Disordered" evidence="5">
    <location>
        <begin position="73"/>
        <end position="116"/>
    </location>
</feature>
<keyword evidence="2" id="KW-0813">Transport</keyword>
<dbReference type="FunFam" id="1.10.10.10:FF:000141">
    <property type="entry name" value="vacuolar protein-sorting-associated protein 25"/>
    <property type="match status" value="1"/>
</dbReference>
<dbReference type="PANTHER" id="PTHR13149:SF0">
    <property type="entry name" value="VACUOLAR PROTEIN-SORTING-ASSOCIATED PROTEIN 25"/>
    <property type="match status" value="1"/>
</dbReference>
<organism evidence="6 7">
    <name type="scientific">Zalerion maritima</name>
    <dbReference type="NCBI Taxonomy" id="339359"/>
    <lineage>
        <taxon>Eukaryota</taxon>
        <taxon>Fungi</taxon>
        <taxon>Dikarya</taxon>
        <taxon>Ascomycota</taxon>
        <taxon>Pezizomycotina</taxon>
        <taxon>Sordariomycetes</taxon>
        <taxon>Lulworthiomycetidae</taxon>
        <taxon>Lulworthiales</taxon>
        <taxon>Lulworthiaceae</taxon>
        <taxon>Zalerion</taxon>
    </lineage>
</organism>
<name>A0AAD5RWI8_9PEZI</name>
<dbReference type="InterPro" id="IPR036388">
    <property type="entry name" value="WH-like_DNA-bd_sf"/>
</dbReference>
<protein>
    <recommendedName>
        <fullName evidence="4">ESCRT-II complex subunit VPS25</fullName>
    </recommendedName>
</protein>
<accession>A0AAD5RWI8</accession>
<feature type="compositionally biased region" description="Pro residues" evidence="5">
    <location>
        <begin position="79"/>
        <end position="89"/>
    </location>
</feature>
<dbReference type="GO" id="GO:0042803">
    <property type="term" value="F:protein homodimerization activity"/>
    <property type="evidence" value="ECO:0007669"/>
    <property type="project" value="TreeGrafter"/>
</dbReference>
<evidence type="ECO:0000256" key="1">
    <source>
        <dbReference type="ARBA" id="ARBA00009674"/>
    </source>
</evidence>
<keyword evidence="3" id="KW-0653">Protein transport</keyword>
<proteinExistence type="inferred from homology"/>
<dbReference type="SUPFAM" id="SSF46785">
    <property type="entry name" value="Winged helix' DNA-binding domain"/>
    <property type="match status" value="2"/>
</dbReference>
<dbReference type="Pfam" id="PF05871">
    <property type="entry name" value="ESCRT-II"/>
    <property type="match status" value="1"/>
</dbReference>